<feature type="transmembrane region" description="Helical" evidence="6">
    <location>
        <begin position="383"/>
        <end position="407"/>
    </location>
</feature>
<feature type="transmembrane region" description="Helical" evidence="6">
    <location>
        <begin position="24"/>
        <end position="46"/>
    </location>
</feature>
<sequence length="453" mass="46517">MAGGATPQDQPAARRGFRAVLHNLGWLVANRGLVGLLSLVYLAIAARSLGVADFGRFSLITGASRALATMVGFQTWQIVVQYGVAPLHAGDKARLGRLFRACGLLDFATALVGIAIGVAILAVWGGSFGIDDALMGQTLMFLVVQLVTVRSMPLGALRLQDRFAEAAFADSMTGIVRLIGAVAVLLIGARVENFLYAWAAAEIATAAAFWWMFARGGNLALTLKSRAPIQAVLAENPGIARFSISTSGSSTLGLASTQLPLLLVGGFVGPAAAGIFRLAFQIANALTKLSQLLVRAGFPEIVRAVRSGTGNLSRTIWRMFAGSSLAAGAIMLLTFAIGQPVLALVGGKGFGAAYPILLWLTAAGCIGLAGVSFEPVLMAGDHAVTAFVARCIGVVALIGAMVALMPAMGGEGASIGVFIGSVVTTLLLGLATLRFGRKAQANADGLQSGPAGP</sequence>
<keyword evidence="3 6" id="KW-0812">Transmembrane</keyword>
<evidence type="ECO:0000256" key="3">
    <source>
        <dbReference type="ARBA" id="ARBA00022692"/>
    </source>
</evidence>
<dbReference type="Proteomes" id="UP000295493">
    <property type="component" value="Unassembled WGS sequence"/>
</dbReference>
<evidence type="ECO:0000256" key="6">
    <source>
        <dbReference type="SAM" id="Phobius"/>
    </source>
</evidence>
<feature type="transmembrane region" description="Helical" evidence="6">
    <location>
        <begin position="195"/>
        <end position="214"/>
    </location>
</feature>
<evidence type="ECO:0000256" key="4">
    <source>
        <dbReference type="ARBA" id="ARBA00022989"/>
    </source>
</evidence>
<comment type="subcellular location">
    <subcellularLocation>
        <location evidence="1">Cell membrane</location>
        <topology evidence="1">Multi-pass membrane protein</topology>
    </subcellularLocation>
</comment>
<dbReference type="PANTHER" id="PTHR30250:SF31">
    <property type="entry name" value="INNER MEMBRANE PROTEIN YGHQ"/>
    <property type="match status" value="1"/>
</dbReference>
<feature type="transmembrane region" description="Helical" evidence="6">
    <location>
        <begin position="171"/>
        <end position="189"/>
    </location>
</feature>
<feature type="transmembrane region" description="Helical" evidence="6">
    <location>
        <begin position="413"/>
        <end position="433"/>
    </location>
</feature>
<dbReference type="PANTHER" id="PTHR30250">
    <property type="entry name" value="PST FAMILY PREDICTED COLANIC ACID TRANSPORTER"/>
    <property type="match status" value="1"/>
</dbReference>
<feature type="transmembrane region" description="Helical" evidence="6">
    <location>
        <begin position="350"/>
        <end position="371"/>
    </location>
</feature>
<keyword evidence="8" id="KW-1185">Reference proteome</keyword>
<comment type="caution">
    <text evidence="7">The sequence shown here is derived from an EMBL/GenBank/DDBJ whole genome shotgun (WGS) entry which is preliminary data.</text>
</comment>
<dbReference type="GO" id="GO:0005886">
    <property type="term" value="C:plasma membrane"/>
    <property type="evidence" value="ECO:0007669"/>
    <property type="project" value="UniProtKB-SubCell"/>
</dbReference>
<name>A0A4R6FPP8_9SPHN</name>
<proteinExistence type="predicted"/>
<keyword evidence="4 6" id="KW-1133">Transmembrane helix</keyword>
<dbReference type="AlphaFoldDB" id="A0A4R6FPP8"/>
<dbReference type="RefSeq" id="WP_133495204.1">
    <property type="nucleotide sequence ID" value="NZ_BMLU01000004.1"/>
</dbReference>
<dbReference type="InterPro" id="IPR002797">
    <property type="entry name" value="Polysacc_synth"/>
</dbReference>
<dbReference type="InterPro" id="IPR050833">
    <property type="entry name" value="Poly_Biosynth_Transport"/>
</dbReference>
<evidence type="ECO:0000313" key="7">
    <source>
        <dbReference type="EMBL" id="TDN83656.1"/>
    </source>
</evidence>
<evidence type="ECO:0000313" key="8">
    <source>
        <dbReference type="Proteomes" id="UP000295493"/>
    </source>
</evidence>
<dbReference type="EMBL" id="SNWD01000004">
    <property type="protein sequence ID" value="TDN83656.1"/>
    <property type="molecule type" value="Genomic_DNA"/>
</dbReference>
<evidence type="ECO:0000256" key="2">
    <source>
        <dbReference type="ARBA" id="ARBA00022475"/>
    </source>
</evidence>
<evidence type="ECO:0000256" key="1">
    <source>
        <dbReference type="ARBA" id="ARBA00004651"/>
    </source>
</evidence>
<feature type="transmembrane region" description="Helical" evidence="6">
    <location>
        <begin position="316"/>
        <end position="338"/>
    </location>
</feature>
<gene>
    <name evidence="7" type="ORF">EV664_104140</name>
</gene>
<reference evidence="7 8" key="1">
    <citation type="submission" date="2019-03" db="EMBL/GenBank/DDBJ databases">
        <title>Genomic Encyclopedia of Type Strains, Phase IV (KMG-IV): sequencing the most valuable type-strain genomes for metagenomic binning, comparative biology and taxonomic classification.</title>
        <authorList>
            <person name="Goeker M."/>
        </authorList>
    </citation>
    <scope>NUCLEOTIDE SEQUENCE [LARGE SCALE GENOMIC DNA]</scope>
    <source>
        <strain evidence="7 8">DSM 25059</strain>
    </source>
</reference>
<dbReference type="OrthoDB" id="493991at2"/>
<accession>A0A4R6FPP8</accession>
<dbReference type="Pfam" id="PF01943">
    <property type="entry name" value="Polysacc_synt"/>
    <property type="match status" value="1"/>
</dbReference>
<protein>
    <submittedName>
        <fullName evidence="7">O-antigen/teichoic acid export membrane protein</fullName>
    </submittedName>
</protein>
<feature type="transmembrane region" description="Helical" evidence="6">
    <location>
        <begin position="66"/>
        <end position="84"/>
    </location>
</feature>
<organism evidence="7 8">
    <name type="scientific">Stakelama pacifica</name>
    <dbReference type="NCBI Taxonomy" id="517720"/>
    <lineage>
        <taxon>Bacteria</taxon>
        <taxon>Pseudomonadati</taxon>
        <taxon>Pseudomonadota</taxon>
        <taxon>Alphaproteobacteria</taxon>
        <taxon>Sphingomonadales</taxon>
        <taxon>Sphingomonadaceae</taxon>
        <taxon>Stakelama</taxon>
    </lineage>
</organism>
<evidence type="ECO:0000256" key="5">
    <source>
        <dbReference type="ARBA" id="ARBA00023136"/>
    </source>
</evidence>
<keyword evidence="2" id="KW-1003">Cell membrane</keyword>
<feature type="transmembrane region" description="Helical" evidence="6">
    <location>
        <begin position="104"/>
        <end position="127"/>
    </location>
</feature>
<keyword evidence="5 6" id="KW-0472">Membrane</keyword>